<reference evidence="11" key="1">
    <citation type="journal article" date="2020" name="mSystems">
        <title>Genome- and Community-Level Interaction Insights into Carbon Utilization and Element Cycling Functions of Hydrothermarchaeota in Hydrothermal Sediment.</title>
        <authorList>
            <person name="Zhou Z."/>
            <person name="Liu Y."/>
            <person name="Xu W."/>
            <person name="Pan J."/>
            <person name="Luo Z.H."/>
            <person name="Li M."/>
        </authorList>
    </citation>
    <scope>NUCLEOTIDE SEQUENCE [LARGE SCALE GENOMIC DNA]</scope>
    <source>
        <strain evidence="11">HyVt-74</strain>
    </source>
</reference>
<feature type="transmembrane region" description="Helical" evidence="9">
    <location>
        <begin position="369"/>
        <end position="393"/>
    </location>
</feature>
<evidence type="ECO:0000256" key="9">
    <source>
        <dbReference type="SAM" id="Phobius"/>
    </source>
</evidence>
<keyword evidence="3" id="KW-0813">Transport</keyword>
<keyword evidence="7" id="KW-0406">Ion transport</keyword>
<evidence type="ECO:0000256" key="6">
    <source>
        <dbReference type="ARBA" id="ARBA00022989"/>
    </source>
</evidence>
<sequence length="395" mass="42936">MPGRKKEKIINKVLRESLPILLLTVLGEAFAGSILGKMESAILLVPGVFVLIPAILDLRGDVGASFGSRMSSMLHIGLIPPKFKKSSLLLNNIAGSFSLSFSFSAFFGILAHFLCLAFHLPSAGITRLTLIGLMSGIISSLFMVPLTLFLSIFTFRRGIDPDNVISPAIAVFGDAVAMSAIFLSTILIRKWPIPDMGIYIVLLLIAKESFPSRYKFYKIFAESSPIILICGFLGIFSGLFLHYHESSFSSAPYLLVLVPQIIALGGSIGSIAGMRFTSSLYIGRFKPFQWNNYVSKNLFSAILLSFAIFIPVALVSYLSARILSIGHPNFLFILLITAITLIPLSIAVSIISYFLACGSMKAHLDPSNVVVPLITSIGDVSGVFLFLSLLHLFKI</sequence>
<feature type="transmembrane region" description="Helical" evidence="9">
    <location>
        <begin position="164"/>
        <end position="185"/>
    </location>
</feature>
<keyword evidence="5" id="KW-0460">Magnesium</keyword>
<dbReference type="GO" id="GO:0016020">
    <property type="term" value="C:membrane"/>
    <property type="evidence" value="ECO:0007669"/>
    <property type="project" value="UniProtKB-SubCell"/>
</dbReference>
<protein>
    <recommendedName>
        <fullName evidence="10">SLC41A/MgtE integral membrane domain-containing protein</fullName>
    </recommendedName>
</protein>
<dbReference type="AlphaFoldDB" id="A0A7C5DB30"/>
<dbReference type="GO" id="GO:0008324">
    <property type="term" value="F:monoatomic cation transmembrane transporter activity"/>
    <property type="evidence" value="ECO:0007669"/>
    <property type="project" value="InterPro"/>
</dbReference>
<comment type="similarity">
    <text evidence="2">Belongs to the SLC41A transporter family.</text>
</comment>
<name>A0A7C5DB30_UNCW3</name>
<dbReference type="EMBL" id="DRTB01000201">
    <property type="protein sequence ID" value="HHE04942.1"/>
    <property type="molecule type" value="Genomic_DNA"/>
</dbReference>
<dbReference type="InterPro" id="IPR045349">
    <property type="entry name" value="SLC41A1-3"/>
</dbReference>
<evidence type="ECO:0000256" key="2">
    <source>
        <dbReference type="ARBA" id="ARBA00009749"/>
    </source>
</evidence>
<feature type="transmembrane region" description="Helical" evidence="9">
    <location>
        <begin position="330"/>
        <end position="357"/>
    </location>
</feature>
<dbReference type="SUPFAM" id="SSF161093">
    <property type="entry name" value="MgtE membrane domain-like"/>
    <property type="match status" value="2"/>
</dbReference>
<keyword evidence="8 9" id="KW-0472">Membrane</keyword>
<proteinExistence type="inferred from homology"/>
<evidence type="ECO:0000256" key="4">
    <source>
        <dbReference type="ARBA" id="ARBA00022692"/>
    </source>
</evidence>
<dbReference type="Pfam" id="PF01769">
    <property type="entry name" value="MgtE"/>
    <property type="match status" value="2"/>
</dbReference>
<keyword evidence="4 9" id="KW-0812">Transmembrane</keyword>
<evidence type="ECO:0000256" key="5">
    <source>
        <dbReference type="ARBA" id="ARBA00022842"/>
    </source>
</evidence>
<gene>
    <name evidence="11" type="ORF">ENL19_02640</name>
</gene>
<comment type="subcellular location">
    <subcellularLocation>
        <location evidence="1">Membrane</location>
        <topology evidence="1">Multi-pass membrane protein</topology>
    </subcellularLocation>
</comment>
<feature type="transmembrane region" description="Helical" evidence="9">
    <location>
        <begin position="93"/>
        <end position="119"/>
    </location>
</feature>
<organism evidence="11">
    <name type="scientific">candidate division WOR-3 bacterium</name>
    <dbReference type="NCBI Taxonomy" id="2052148"/>
    <lineage>
        <taxon>Bacteria</taxon>
        <taxon>Bacteria division WOR-3</taxon>
    </lineage>
</organism>
<dbReference type="Proteomes" id="UP000886110">
    <property type="component" value="Unassembled WGS sequence"/>
</dbReference>
<keyword evidence="6 9" id="KW-1133">Transmembrane helix</keyword>
<dbReference type="PANTHER" id="PTHR16228">
    <property type="entry name" value="DIVALENT CATION TRANSPORTER SOLUTE CARRIER FAMILY 41"/>
    <property type="match status" value="1"/>
</dbReference>
<feature type="transmembrane region" description="Helical" evidence="9">
    <location>
        <begin position="131"/>
        <end position="152"/>
    </location>
</feature>
<dbReference type="PANTHER" id="PTHR16228:SF7">
    <property type="entry name" value="SLC41A_MGTE INTEGRAL MEMBRANE DOMAIN-CONTAINING PROTEIN"/>
    <property type="match status" value="1"/>
</dbReference>
<feature type="domain" description="SLC41A/MgtE integral membrane" evidence="10">
    <location>
        <begin position="258"/>
        <end position="388"/>
    </location>
</feature>
<comment type="caution">
    <text evidence="11">The sequence shown here is derived from an EMBL/GenBank/DDBJ whole genome shotgun (WGS) entry which is preliminary data.</text>
</comment>
<evidence type="ECO:0000256" key="1">
    <source>
        <dbReference type="ARBA" id="ARBA00004141"/>
    </source>
</evidence>
<dbReference type="InterPro" id="IPR006667">
    <property type="entry name" value="SLC41_membr_dom"/>
</dbReference>
<dbReference type="Gene3D" id="1.10.357.20">
    <property type="entry name" value="SLC41 divalent cation transporters, integral membrane domain"/>
    <property type="match status" value="2"/>
</dbReference>
<evidence type="ECO:0000313" key="11">
    <source>
        <dbReference type="EMBL" id="HHE04942.1"/>
    </source>
</evidence>
<feature type="domain" description="SLC41A/MgtE integral membrane" evidence="10">
    <location>
        <begin position="52"/>
        <end position="183"/>
    </location>
</feature>
<feature type="transmembrane region" description="Helical" evidence="9">
    <location>
        <begin position="298"/>
        <end position="318"/>
    </location>
</feature>
<feature type="transmembrane region" description="Helical" evidence="9">
    <location>
        <begin position="253"/>
        <end position="277"/>
    </location>
</feature>
<evidence type="ECO:0000256" key="7">
    <source>
        <dbReference type="ARBA" id="ARBA00023065"/>
    </source>
</evidence>
<evidence type="ECO:0000256" key="8">
    <source>
        <dbReference type="ARBA" id="ARBA00023136"/>
    </source>
</evidence>
<dbReference type="InterPro" id="IPR036739">
    <property type="entry name" value="SLC41_membr_dom_sf"/>
</dbReference>
<feature type="transmembrane region" description="Helical" evidence="9">
    <location>
        <begin position="41"/>
        <end position="60"/>
    </location>
</feature>
<evidence type="ECO:0000256" key="3">
    <source>
        <dbReference type="ARBA" id="ARBA00022448"/>
    </source>
</evidence>
<evidence type="ECO:0000259" key="10">
    <source>
        <dbReference type="Pfam" id="PF01769"/>
    </source>
</evidence>
<feature type="transmembrane region" description="Helical" evidence="9">
    <location>
        <begin position="219"/>
        <end position="241"/>
    </location>
</feature>
<accession>A0A7C5DB30</accession>